<evidence type="ECO:0000313" key="2">
    <source>
        <dbReference type="Proteomes" id="UP000821845"/>
    </source>
</evidence>
<name>A0ACB7SX78_HYAAI</name>
<accession>A0ACB7SX78</accession>
<proteinExistence type="predicted"/>
<keyword evidence="2" id="KW-1185">Reference proteome</keyword>
<organism evidence="1 2">
    <name type="scientific">Hyalomma asiaticum</name>
    <name type="common">Tick</name>
    <dbReference type="NCBI Taxonomy" id="266040"/>
    <lineage>
        <taxon>Eukaryota</taxon>
        <taxon>Metazoa</taxon>
        <taxon>Ecdysozoa</taxon>
        <taxon>Arthropoda</taxon>
        <taxon>Chelicerata</taxon>
        <taxon>Arachnida</taxon>
        <taxon>Acari</taxon>
        <taxon>Parasitiformes</taxon>
        <taxon>Ixodida</taxon>
        <taxon>Ixodoidea</taxon>
        <taxon>Ixodidae</taxon>
        <taxon>Hyalomminae</taxon>
        <taxon>Hyalomma</taxon>
    </lineage>
</organism>
<evidence type="ECO:0000313" key="1">
    <source>
        <dbReference type="EMBL" id="KAH6938359.1"/>
    </source>
</evidence>
<gene>
    <name evidence="1" type="ORF">HPB50_008865</name>
</gene>
<protein>
    <submittedName>
        <fullName evidence="1">Uncharacterized protein</fullName>
    </submittedName>
</protein>
<dbReference type="EMBL" id="CM023482">
    <property type="protein sequence ID" value="KAH6938359.1"/>
    <property type="molecule type" value="Genomic_DNA"/>
</dbReference>
<comment type="caution">
    <text evidence="1">The sequence shown here is derived from an EMBL/GenBank/DDBJ whole genome shotgun (WGS) entry which is preliminary data.</text>
</comment>
<sequence>MSVNQEDNDMEDTGHDKDTETPNASPSQEDDATDGWTYVTCKRKKDAAPKASDTPKSSFPLPNPLKAGQRIANKIQNSSKMPKLPEGDVKVIIRPRDGLNIRATCLASLDEAIYEAAGMTREEQIIICPNFTQNIVVVSTPENVTAERIRRIKEIRIEGKTHEVNAYVSAPDNTAEGIIRNVPLKYTQAHLL</sequence>
<reference evidence="1" key="1">
    <citation type="submission" date="2020-05" db="EMBL/GenBank/DDBJ databases">
        <title>Large-scale comparative analyses of tick genomes elucidate their genetic diversity and vector capacities.</title>
        <authorList>
            <person name="Jia N."/>
            <person name="Wang J."/>
            <person name="Shi W."/>
            <person name="Du L."/>
            <person name="Sun Y."/>
            <person name="Zhan W."/>
            <person name="Jiang J."/>
            <person name="Wang Q."/>
            <person name="Zhang B."/>
            <person name="Ji P."/>
            <person name="Sakyi L.B."/>
            <person name="Cui X."/>
            <person name="Yuan T."/>
            <person name="Jiang B."/>
            <person name="Yang W."/>
            <person name="Lam T.T.-Y."/>
            <person name="Chang Q."/>
            <person name="Ding S."/>
            <person name="Wang X."/>
            <person name="Zhu J."/>
            <person name="Ruan X."/>
            <person name="Zhao L."/>
            <person name="Wei J."/>
            <person name="Que T."/>
            <person name="Du C."/>
            <person name="Cheng J."/>
            <person name="Dai P."/>
            <person name="Han X."/>
            <person name="Huang E."/>
            <person name="Gao Y."/>
            <person name="Liu J."/>
            <person name="Shao H."/>
            <person name="Ye R."/>
            <person name="Li L."/>
            <person name="Wei W."/>
            <person name="Wang X."/>
            <person name="Wang C."/>
            <person name="Yang T."/>
            <person name="Huo Q."/>
            <person name="Li W."/>
            <person name="Guo W."/>
            <person name="Chen H."/>
            <person name="Zhou L."/>
            <person name="Ni X."/>
            <person name="Tian J."/>
            <person name="Zhou Y."/>
            <person name="Sheng Y."/>
            <person name="Liu T."/>
            <person name="Pan Y."/>
            <person name="Xia L."/>
            <person name="Li J."/>
            <person name="Zhao F."/>
            <person name="Cao W."/>
        </authorList>
    </citation>
    <scope>NUCLEOTIDE SEQUENCE</scope>
    <source>
        <strain evidence="1">Hyas-2018</strain>
    </source>
</reference>
<dbReference type="Proteomes" id="UP000821845">
    <property type="component" value="Chromosome 2"/>
</dbReference>